<accession>A0A0F9A6V8</accession>
<evidence type="ECO:0008006" key="2">
    <source>
        <dbReference type="Google" id="ProtNLM"/>
    </source>
</evidence>
<dbReference type="EMBL" id="LAZR01044176">
    <property type="protein sequence ID" value="KKL05299.1"/>
    <property type="molecule type" value="Genomic_DNA"/>
</dbReference>
<dbReference type="SUPFAM" id="SSF63446">
    <property type="entry name" value="Type I dockerin domain"/>
    <property type="match status" value="1"/>
</dbReference>
<dbReference type="GO" id="GO:0000272">
    <property type="term" value="P:polysaccharide catabolic process"/>
    <property type="evidence" value="ECO:0007669"/>
    <property type="project" value="InterPro"/>
</dbReference>
<proteinExistence type="predicted"/>
<protein>
    <recommendedName>
        <fullName evidence="2">Dockerin domain-containing protein</fullName>
    </recommendedName>
</protein>
<feature type="non-terminal residue" evidence="1">
    <location>
        <position position="1"/>
    </location>
</feature>
<evidence type="ECO:0000313" key="1">
    <source>
        <dbReference type="EMBL" id="KKL05299.1"/>
    </source>
</evidence>
<comment type="caution">
    <text evidence="1">The sequence shown here is derived from an EMBL/GenBank/DDBJ whole genome shotgun (WGS) entry which is preliminary data.</text>
</comment>
<organism evidence="1">
    <name type="scientific">marine sediment metagenome</name>
    <dbReference type="NCBI Taxonomy" id="412755"/>
    <lineage>
        <taxon>unclassified sequences</taxon>
        <taxon>metagenomes</taxon>
        <taxon>ecological metagenomes</taxon>
    </lineage>
</organism>
<dbReference type="AlphaFoldDB" id="A0A0F9A6V8"/>
<dbReference type="Gene3D" id="1.10.1330.10">
    <property type="entry name" value="Dockerin domain"/>
    <property type="match status" value="1"/>
</dbReference>
<sequence>YVDALALEMGGPRDGDKLVFSNTAVFTIPDDLMPGDLDAILGSGPFGASSEGAGPPMLEWYVDTRDADNSSIIVVFPAPATVPGDATLDGQVNITDLGALAVNWKAVDARWCDGDFTGDGIVNITDLGALAANWHVGVGAISVPEPASAALWYVCAGVPPSVILPGSCPSECP</sequence>
<gene>
    <name evidence="1" type="ORF">LCGC14_2607400</name>
</gene>
<reference evidence="1" key="1">
    <citation type="journal article" date="2015" name="Nature">
        <title>Complex archaea that bridge the gap between prokaryotes and eukaryotes.</title>
        <authorList>
            <person name="Spang A."/>
            <person name="Saw J.H."/>
            <person name="Jorgensen S.L."/>
            <person name="Zaremba-Niedzwiedzka K."/>
            <person name="Martijn J."/>
            <person name="Lind A.E."/>
            <person name="van Eijk R."/>
            <person name="Schleper C."/>
            <person name="Guy L."/>
            <person name="Ettema T.J."/>
        </authorList>
    </citation>
    <scope>NUCLEOTIDE SEQUENCE</scope>
</reference>
<dbReference type="InterPro" id="IPR036439">
    <property type="entry name" value="Dockerin_dom_sf"/>
</dbReference>
<name>A0A0F9A6V8_9ZZZZ</name>